<dbReference type="GO" id="GO:0051782">
    <property type="term" value="P:negative regulation of cell division"/>
    <property type="evidence" value="ECO:0007669"/>
    <property type="project" value="InterPro"/>
</dbReference>
<dbReference type="Proteomes" id="UP000199648">
    <property type="component" value="Unassembled WGS sequence"/>
</dbReference>
<dbReference type="NCBIfam" id="NF033429">
    <property type="entry name" value="ImuA_translesion"/>
    <property type="match status" value="1"/>
</dbReference>
<evidence type="ECO:0000256" key="1">
    <source>
        <dbReference type="ARBA" id="ARBA00022763"/>
    </source>
</evidence>
<dbReference type="PIRSF" id="PIRSF037290">
    <property type="entry name" value="UCP037290"/>
    <property type="match status" value="1"/>
</dbReference>
<dbReference type="SUPFAM" id="SSF52540">
    <property type="entry name" value="P-loop containing nucleoside triphosphate hydrolases"/>
    <property type="match status" value="1"/>
</dbReference>
<dbReference type="GO" id="GO:0006281">
    <property type="term" value="P:DNA repair"/>
    <property type="evidence" value="ECO:0007669"/>
    <property type="project" value="TreeGrafter"/>
</dbReference>
<reference evidence="2 3" key="1">
    <citation type="submission" date="2016-10" db="EMBL/GenBank/DDBJ databases">
        <authorList>
            <person name="de Groot N.N."/>
        </authorList>
    </citation>
    <scope>NUCLEOTIDE SEQUENCE [LARGE SCALE GENOMIC DNA]</scope>
    <source>
        <strain evidence="2 3">HLD2</strain>
    </source>
</reference>
<dbReference type="RefSeq" id="WP_092994591.1">
    <property type="nucleotide sequence ID" value="NZ_FMWD01000004.1"/>
</dbReference>
<dbReference type="PANTHER" id="PTHR35369">
    <property type="entry name" value="BLR3025 PROTEIN-RELATED"/>
    <property type="match status" value="1"/>
</dbReference>
<evidence type="ECO:0000313" key="2">
    <source>
        <dbReference type="EMBL" id="SCZ57399.1"/>
    </source>
</evidence>
<dbReference type="GO" id="GO:0051301">
    <property type="term" value="P:cell division"/>
    <property type="evidence" value="ECO:0007669"/>
    <property type="project" value="UniProtKB-KW"/>
</dbReference>
<dbReference type="InterPro" id="IPR004596">
    <property type="entry name" value="Cell_div_suppressor_SulA"/>
</dbReference>
<dbReference type="Gene3D" id="3.40.50.300">
    <property type="entry name" value="P-loop containing nucleotide triphosphate hydrolases"/>
    <property type="match status" value="1"/>
</dbReference>
<keyword evidence="1" id="KW-0227">DNA damage</keyword>
<evidence type="ECO:0000313" key="3">
    <source>
        <dbReference type="Proteomes" id="UP000199648"/>
    </source>
</evidence>
<dbReference type="GO" id="GO:0009432">
    <property type="term" value="P:SOS response"/>
    <property type="evidence" value="ECO:0007669"/>
    <property type="project" value="InterPro"/>
</dbReference>
<dbReference type="Pfam" id="PF03846">
    <property type="entry name" value="SulA"/>
    <property type="match status" value="1"/>
</dbReference>
<gene>
    <name evidence="2" type="ORF">SAMN03097708_01420</name>
</gene>
<dbReference type="InterPro" id="IPR017166">
    <property type="entry name" value="UCP037290"/>
</dbReference>
<dbReference type="OrthoDB" id="9811176at2"/>
<dbReference type="EMBL" id="FMWD01000004">
    <property type="protein sequence ID" value="SCZ57399.1"/>
    <property type="molecule type" value="Genomic_DNA"/>
</dbReference>
<keyword evidence="2" id="KW-0132">Cell division</keyword>
<dbReference type="AlphaFoldDB" id="A0A1G5Q7Z0"/>
<keyword evidence="2" id="KW-0131">Cell cycle</keyword>
<proteinExistence type="predicted"/>
<dbReference type="InterPro" id="IPR027417">
    <property type="entry name" value="P-loop_NTPase"/>
</dbReference>
<organism evidence="2 3">
    <name type="scientific">Thiohalomonas denitrificans</name>
    <dbReference type="NCBI Taxonomy" id="415747"/>
    <lineage>
        <taxon>Bacteria</taxon>
        <taxon>Pseudomonadati</taxon>
        <taxon>Pseudomonadota</taxon>
        <taxon>Gammaproteobacteria</taxon>
        <taxon>Thiohalomonadales</taxon>
        <taxon>Thiohalomonadaceae</taxon>
        <taxon>Thiohalomonas</taxon>
    </lineage>
</organism>
<accession>A0A1G5Q7Z0</accession>
<protein>
    <submittedName>
        <fullName evidence="2">Cell division inhibitor SulA</fullName>
    </submittedName>
</protein>
<dbReference type="InterPro" id="IPR047610">
    <property type="entry name" value="ImuA_translesion"/>
</dbReference>
<keyword evidence="3" id="KW-1185">Reference proteome</keyword>
<dbReference type="InterPro" id="IPR050356">
    <property type="entry name" value="SulA_CellDiv_inhibitor"/>
</dbReference>
<name>A0A1G5Q7Z0_9GAMM</name>
<dbReference type="PANTHER" id="PTHR35369:SF3">
    <property type="entry name" value="TRANSLESION DNA SYNTHESIS-ASSOCIATED PROTEIN IMUA"/>
    <property type="match status" value="1"/>
</dbReference>
<sequence length="208" mass="22922">MNLNSLLARADIWRGRETSPQTTPHLSTGHPMLDERLGGGWPVGALTEILVNQKGIGELRLLMPALAHLSQEYWQAWIAPPHIPYAPALAAAGIDLQRLVWVRTSGDDQTLWSLEQSLRSGVCGAVLGWPGRADNHALRRLQLAAEHGEASGFLFRPRQEAHQPSPAAVRLELEHDAGGLTIHILKRRGGWAGAPITEIRDKRFEMRG</sequence>
<dbReference type="STRING" id="415747.SAMN03097708_01420"/>